<dbReference type="EMBL" id="CP037920">
    <property type="protein sequence ID" value="QDT95512.1"/>
    <property type="molecule type" value="Genomic_DNA"/>
</dbReference>
<keyword evidence="1" id="KW-0456">Lyase</keyword>
<dbReference type="GO" id="GO:0016831">
    <property type="term" value="F:carboxy-lyase activity"/>
    <property type="evidence" value="ECO:0007669"/>
    <property type="project" value="InterPro"/>
</dbReference>
<name>A0A517VR75_9PLAN</name>
<dbReference type="Gene3D" id="3.20.20.140">
    <property type="entry name" value="Metal-dependent hydrolases"/>
    <property type="match status" value="1"/>
</dbReference>
<dbReference type="SUPFAM" id="SSF51556">
    <property type="entry name" value="Metallo-dependent hydrolases"/>
    <property type="match status" value="1"/>
</dbReference>
<gene>
    <name evidence="3" type="ORF">V144x_09560</name>
</gene>
<dbReference type="Proteomes" id="UP000318704">
    <property type="component" value="Chromosome"/>
</dbReference>
<dbReference type="RefSeq" id="WP_144982077.1">
    <property type="nucleotide sequence ID" value="NZ_CP037920.1"/>
</dbReference>
<dbReference type="GO" id="GO:0005737">
    <property type="term" value="C:cytoplasm"/>
    <property type="evidence" value="ECO:0007669"/>
    <property type="project" value="TreeGrafter"/>
</dbReference>
<protein>
    <submittedName>
        <fullName evidence="3">Amidohydrolase</fullName>
    </submittedName>
</protein>
<sequence>MNLSRREFSKSLALAGLGCVTGQWATKKALAAEPKIEAGTGFIDMHTHIGTYTDPKKNLSVEGLLKWMDQFQVEKSVVLPLTSPESTMYLQTTESALAAAKAYPDRLIPFCSVDPRTTHAGSVKSLVNMIQRWADQGAKGFGEHKVGLNFDDPLMMRVYEACQEVGIPLLFHIDNIRGKDVPGLKRLENALKTFPELNFIGHGPGWWASISGGLTQQELGGYPKSKVKPGGAIDDLMSRYPNLYGDLSAGSGANSISRDLEFGTKFLIRRQDRILFGTDYLAPGQHVPQFELFQKIELPADVRSKIYRENAIKLLKLT</sequence>
<evidence type="ECO:0000256" key="1">
    <source>
        <dbReference type="ARBA" id="ARBA00023239"/>
    </source>
</evidence>
<dbReference type="InterPro" id="IPR006311">
    <property type="entry name" value="TAT_signal"/>
</dbReference>
<dbReference type="GO" id="GO:0016787">
    <property type="term" value="F:hydrolase activity"/>
    <property type="evidence" value="ECO:0007669"/>
    <property type="project" value="UniProtKB-KW"/>
</dbReference>
<dbReference type="PROSITE" id="PS51318">
    <property type="entry name" value="TAT"/>
    <property type="match status" value="1"/>
</dbReference>
<feature type="domain" description="Amidohydrolase-related" evidence="2">
    <location>
        <begin position="87"/>
        <end position="317"/>
    </location>
</feature>
<dbReference type="PANTHER" id="PTHR21240:SF28">
    <property type="entry name" value="ISO-OROTATE DECARBOXYLASE (EUROFUNG)"/>
    <property type="match status" value="1"/>
</dbReference>
<dbReference type="InterPro" id="IPR006680">
    <property type="entry name" value="Amidohydro-rel"/>
</dbReference>
<dbReference type="KEGG" id="gaw:V144x_09560"/>
<organism evidence="3 4">
    <name type="scientific">Gimesia aquarii</name>
    <dbReference type="NCBI Taxonomy" id="2527964"/>
    <lineage>
        <taxon>Bacteria</taxon>
        <taxon>Pseudomonadati</taxon>
        <taxon>Planctomycetota</taxon>
        <taxon>Planctomycetia</taxon>
        <taxon>Planctomycetales</taxon>
        <taxon>Planctomycetaceae</taxon>
        <taxon>Gimesia</taxon>
    </lineage>
</organism>
<dbReference type="InterPro" id="IPR032466">
    <property type="entry name" value="Metal_Hydrolase"/>
</dbReference>
<dbReference type="PANTHER" id="PTHR21240">
    <property type="entry name" value="2-AMINO-3-CARBOXYLMUCONATE-6-SEMIALDEHYDE DECARBOXYLASE"/>
    <property type="match status" value="1"/>
</dbReference>
<accession>A0A517VR75</accession>
<keyword evidence="3" id="KW-0378">Hydrolase</keyword>
<dbReference type="GO" id="GO:0019748">
    <property type="term" value="P:secondary metabolic process"/>
    <property type="evidence" value="ECO:0007669"/>
    <property type="project" value="TreeGrafter"/>
</dbReference>
<evidence type="ECO:0000259" key="2">
    <source>
        <dbReference type="Pfam" id="PF04909"/>
    </source>
</evidence>
<proteinExistence type="predicted"/>
<evidence type="ECO:0000313" key="4">
    <source>
        <dbReference type="Proteomes" id="UP000318704"/>
    </source>
</evidence>
<evidence type="ECO:0000313" key="3">
    <source>
        <dbReference type="EMBL" id="QDT95512.1"/>
    </source>
</evidence>
<dbReference type="AlphaFoldDB" id="A0A517VR75"/>
<dbReference type="InterPro" id="IPR032465">
    <property type="entry name" value="ACMSD"/>
</dbReference>
<dbReference type="Pfam" id="PF04909">
    <property type="entry name" value="Amidohydro_2"/>
    <property type="match status" value="1"/>
</dbReference>
<reference evidence="3 4" key="1">
    <citation type="submission" date="2019-03" db="EMBL/GenBank/DDBJ databases">
        <title>Deep-cultivation of Planctomycetes and their phenomic and genomic characterization uncovers novel biology.</title>
        <authorList>
            <person name="Wiegand S."/>
            <person name="Jogler M."/>
            <person name="Boedeker C."/>
            <person name="Pinto D."/>
            <person name="Vollmers J."/>
            <person name="Rivas-Marin E."/>
            <person name="Kohn T."/>
            <person name="Peeters S.H."/>
            <person name="Heuer A."/>
            <person name="Rast P."/>
            <person name="Oberbeckmann S."/>
            <person name="Bunk B."/>
            <person name="Jeske O."/>
            <person name="Meyerdierks A."/>
            <person name="Storesund J.E."/>
            <person name="Kallscheuer N."/>
            <person name="Luecker S."/>
            <person name="Lage O.M."/>
            <person name="Pohl T."/>
            <person name="Merkel B.J."/>
            <person name="Hornburger P."/>
            <person name="Mueller R.-W."/>
            <person name="Bruemmer F."/>
            <person name="Labrenz M."/>
            <person name="Spormann A.M."/>
            <person name="Op den Camp H."/>
            <person name="Overmann J."/>
            <person name="Amann R."/>
            <person name="Jetten M.S.M."/>
            <person name="Mascher T."/>
            <person name="Medema M.H."/>
            <person name="Devos D.P."/>
            <person name="Kaster A.-K."/>
            <person name="Ovreas L."/>
            <person name="Rohde M."/>
            <person name="Galperin M.Y."/>
            <person name="Jogler C."/>
        </authorList>
    </citation>
    <scope>NUCLEOTIDE SEQUENCE [LARGE SCALE GENOMIC DNA]</scope>
    <source>
        <strain evidence="3 4">V144</strain>
    </source>
</reference>